<dbReference type="EMBL" id="FOJU01000001">
    <property type="protein sequence ID" value="SFA76470.1"/>
    <property type="molecule type" value="Genomic_DNA"/>
</dbReference>
<gene>
    <name evidence="2" type="ORF">SAMN05421688_0698</name>
</gene>
<evidence type="ECO:0000259" key="1">
    <source>
        <dbReference type="Pfam" id="PF06568"/>
    </source>
</evidence>
<evidence type="ECO:0000313" key="2">
    <source>
        <dbReference type="EMBL" id="SFA76470.1"/>
    </source>
</evidence>
<reference evidence="2 3" key="1">
    <citation type="submission" date="2016-10" db="EMBL/GenBank/DDBJ databases">
        <authorList>
            <person name="de Groot N.N."/>
        </authorList>
    </citation>
    <scope>NUCLEOTIDE SEQUENCE [LARGE SCALE GENOMIC DNA]</scope>
    <source>
        <strain evidence="2 3">DSM 29316</strain>
    </source>
</reference>
<dbReference type="InterPro" id="IPR009506">
    <property type="entry name" value="YjiS-like"/>
</dbReference>
<proteinExistence type="predicted"/>
<dbReference type="Pfam" id="PF06568">
    <property type="entry name" value="YjiS-like"/>
    <property type="match status" value="1"/>
</dbReference>
<dbReference type="RefSeq" id="WP_139226761.1">
    <property type="nucleotide sequence ID" value="NZ_FOJU01000001.1"/>
</dbReference>
<accession>A0A1I0VKQ1</accession>
<feature type="domain" description="YjiS-like" evidence="1">
    <location>
        <begin position="8"/>
        <end position="44"/>
    </location>
</feature>
<dbReference type="AlphaFoldDB" id="A0A1I0VKQ1"/>
<keyword evidence="3" id="KW-1185">Reference proteome</keyword>
<name>A0A1I0VKQ1_9RHOB</name>
<sequence>MTNPMNKLRSAFARRAEYSRLVNEIRGMSNETALDLGIFRSDAHRIAREAVYGDH</sequence>
<dbReference type="Proteomes" id="UP000198796">
    <property type="component" value="Unassembled WGS sequence"/>
</dbReference>
<organism evidence="2 3">
    <name type="scientific">Poseidonocella pacifica</name>
    <dbReference type="NCBI Taxonomy" id="871651"/>
    <lineage>
        <taxon>Bacteria</taxon>
        <taxon>Pseudomonadati</taxon>
        <taxon>Pseudomonadota</taxon>
        <taxon>Alphaproteobacteria</taxon>
        <taxon>Rhodobacterales</taxon>
        <taxon>Roseobacteraceae</taxon>
        <taxon>Poseidonocella</taxon>
    </lineage>
</organism>
<dbReference type="OrthoDB" id="8244198at2"/>
<evidence type="ECO:0000313" key="3">
    <source>
        <dbReference type="Proteomes" id="UP000198796"/>
    </source>
</evidence>
<dbReference type="STRING" id="871651.SAMN05421688_0698"/>
<protein>
    <recommendedName>
        <fullName evidence="1">YjiS-like domain-containing protein</fullName>
    </recommendedName>
</protein>